<accession>A0ABN1VNN1</accession>
<gene>
    <name evidence="5" type="ORF">GCM10009675_43870</name>
</gene>
<evidence type="ECO:0000256" key="2">
    <source>
        <dbReference type="ARBA" id="ARBA00022827"/>
    </source>
</evidence>
<dbReference type="PROSITE" id="PS51387">
    <property type="entry name" value="FAD_PCMH"/>
    <property type="match status" value="1"/>
</dbReference>
<dbReference type="SMART" id="SM01092">
    <property type="entry name" value="CO_deh_flav_C"/>
    <property type="match status" value="1"/>
</dbReference>
<dbReference type="EMBL" id="BAAALM010000016">
    <property type="protein sequence ID" value="GAA1216793.1"/>
    <property type="molecule type" value="Genomic_DNA"/>
</dbReference>
<evidence type="ECO:0000259" key="4">
    <source>
        <dbReference type="PROSITE" id="PS51387"/>
    </source>
</evidence>
<dbReference type="InterPro" id="IPR051312">
    <property type="entry name" value="Diverse_Substr_Oxidored"/>
</dbReference>
<dbReference type="InterPro" id="IPR016169">
    <property type="entry name" value="FAD-bd_PCMH_sub2"/>
</dbReference>
<comment type="caution">
    <text evidence="5">The sequence shown here is derived from an EMBL/GenBank/DDBJ whole genome shotgun (WGS) entry which is preliminary data.</text>
</comment>
<dbReference type="Gene3D" id="3.30.465.10">
    <property type="match status" value="1"/>
</dbReference>
<name>A0ABN1VNN1_9PSEU</name>
<keyword evidence="3" id="KW-0560">Oxidoreductase</keyword>
<dbReference type="InterPro" id="IPR002346">
    <property type="entry name" value="Mopterin_DH_FAD-bd"/>
</dbReference>
<dbReference type="InterPro" id="IPR036683">
    <property type="entry name" value="CO_DH_flav_C_dom_sf"/>
</dbReference>
<evidence type="ECO:0000313" key="6">
    <source>
        <dbReference type="Proteomes" id="UP001500467"/>
    </source>
</evidence>
<keyword evidence="2" id="KW-0274">FAD</keyword>
<proteinExistence type="predicted"/>
<dbReference type="PANTHER" id="PTHR42659:SF2">
    <property type="entry name" value="XANTHINE DEHYDROGENASE SUBUNIT C-RELATED"/>
    <property type="match status" value="1"/>
</dbReference>
<reference evidence="5 6" key="1">
    <citation type="journal article" date="2019" name="Int. J. Syst. Evol. Microbiol.">
        <title>The Global Catalogue of Microorganisms (GCM) 10K type strain sequencing project: providing services to taxonomists for standard genome sequencing and annotation.</title>
        <authorList>
            <consortium name="The Broad Institute Genomics Platform"/>
            <consortium name="The Broad Institute Genome Sequencing Center for Infectious Disease"/>
            <person name="Wu L."/>
            <person name="Ma J."/>
        </authorList>
    </citation>
    <scope>NUCLEOTIDE SEQUENCE [LARGE SCALE GENOMIC DNA]</scope>
    <source>
        <strain evidence="5 6">JCM 13022</strain>
    </source>
</reference>
<keyword evidence="6" id="KW-1185">Reference proteome</keyword>
<dbReference type="SUPFAM" id="SSF56176">
    <property type="entry name" value="FAD-binding/transporter-associated domain-like"/>
    <property type="match status" value="1"/>
</dbReference>
<evidence type="ECO:0000313" key="5">
    <source>
        <dbReference type="EMBL" id="GAA1216793.1"/>
    </source>
</evidence>
<organism evidence="5 6">
    <name type="scientific">Prauserella alba</name>
    <dbReference type="NCBI Taxonomy" id="176898"/>
    <lineage>
        <taxon>Bacteria</taxon>
        <taxon>Bacillati</taxon>
        <taxon>Actinomycetota</taxon>
        <taxon>Actinomycetes</taxon>
        <taxon>Pseudonocardiales</taxon>
        <taxon>Pseudonocardiaceae</taxon>
        <taxon>Prauserella</taxon>
    </lineage>
</organism>
<dbReference type="PANTHER" id="PTHR42659">
    <property type="entry name" value="XANTHINE DEHYDROGENASE SUBUNIT C-RELATED"/>
    <property type="match status" value="1"/>
</dbReference>
<evidence type="ECO:0000256" key="3">
    <source>
        <dbReference type="ARBA" id="ARBA00023002"/>
    </source>
</evidence>
<dbReference type="Gene3D" id="3.30.390.50">
    <property type="entry name" value="CO dehydrogenase flavoprotein, C-terminal domain"/>
    <property type="match status" value="1"/>
</dbReference>
<feature type="domain" description="FAD-binding PCMH-type" evidence="4">
    <location>
        <begin position="1"/>
        <end position="169"/>
    </location>
</feature>
<keyword evidence="1" id="KW-0285">Flavoprotein</keyword>
<dbReference type="InterPro" id="IPR016166">
    <property type="entry name" value="FAD-bd_PCMH"/>
</dbReference>
<protein>
    <submittedName>
        <fullName evidence="5">FAD binding domain-containing protein</fullName>
    </submittedName>
</protein>
<dbReference type="Pfam" id="PF03450">
    <property type="entry name" value="CO_deh_flav_C"/>
    <property type="match status" value="1"/>
</dbReference>
<dbReference type="InterPro" id="IPR016167">
    <property type="entry name" value="FAD-bd_PCMH_sub1"/>
</dbReference>
<dbReference type="SUPFAM" id="SSF55447">
    <property type="entry name" value="CO dehydrogenase flavoprotein C-terminal domain-like"/>
    <property type="match status" value="1"/>
</dbReference>
<evidence type="ECO:0000256" key="1">
    <source>
        <dbReference type="ARBA" id="ARBA00022630"/>
    </source>
</evidence>
<dbReference type="Pfam" id="PF00941">
    <property type="entry name" value="FAD_binding_5"/>
    <property type="match status" value="1"/>
</dbReference>
<dbReference type="InterPro" id="IPR005107">
    <property type="entry name" value="CO_DH_flav_C"/>
</dbReference>
<dbReference type="Gene3D" id="3.30.43.10">
    <property type="entry name" value="Uridine Diphospho-n-acetylenolpyruvylglucosamine Reductase, domain 2"/>
    <property type="match status" value="1"/>
</dbReference>
<dbReference type="Proteomes" id="UP001500467">
    <property type="component" value="Unassembled WGS sequence"/>
</dbReference>
<sequence length="293" mass="30905">MDFIRAASLDDALAIKAQRPDITPIAGGTDLMVGINFDHTRPSGLLDLTSVPELAEWSESSGVIRLGAGVPYARIISELGEHLPGLAMAARTVASPQIRNRGTVGGNLATASPSGDAHPALLACGAEVELASVRGTRRMPVAEFFTSVKRNAAEPDELVTAVHLARATGPQQFAKVGTRNAMVISVCAFSVALHPERAEVGTGFGSAAPTPRRAADAEEFLSGELTSRGMWDDPRPLPDTVITRFGELVAAAAAPIDDVRGTASYRRHALGVLARRTAGWTWDEYLTGRQTCA</sequence>
<dbReference type="RefSeq" id="WP_253855564.1">
    <property type="nucleotide sequence ID" value="NZ_BAAALM010000016.1"/>
</dbReference>
<dbReference type="InterPro" id="IPR036318">
    <property type="entry name" value="FAD-bd_PCMH-like_sf"/>
</dbReference>